<keyword evidence="3" id="KW-1185">Reference proteome</keyword>
<organism evidence="2 3">
    <name type="scientific">Ricinus communis</name>
    <name type="common">Castor bean</name>
    <dbReference type="NCBI Taxonomy" id="3988"/>
    <lineage>
        <taxon>Eukaryota</taxon>
        <taxon>Viridiplantae</taxon>
        <taxon>Streptophyta</taxon>
        <taxon>Embryophyta</taxon>
        <taxon>Tracheophyta</taxon>
        <taxon>Spermatophyta</taxon>
        <taxon>Magnoliopsida</taxon>
        <taxon>eudicotyledons</taxon>
        <taxon>Gunneridae</taxon>
        <taxon>Pentapetalae</taxon>
        <taxon>rosids</taxon>
        <taxon>fabids</taxon>
        <taxon>Malpighiales</taxon>
        <taxon>Euphorbiaceae</taxon>
        <taxon>Acalyphoideae</taxon>
        <taxon>Acalypheae</taxon>
        <taxon>Ricinus</taxon>
    </lineage>
</organism>
<sequence length="150" mass="16993">MYQDEKLCAAEDKAHKDKDLTKKLEDLSQEIAAKDKSSASGGRSDRLAERNDSFGQTEGRPCIRAPQSMQVKGSVGGWPLLVLIDSRSTHNFVDEALEEQLRAPVDQWDIPQVLVANGERVCNLDKWKKSQLQLGNQKFNIEYLCYLVWI</sequence>
<dbReference type="CDD" id="cd00303">
    <property type="entry name" value="retropepsin_like"/>
    <property type="match status" value="1"/>
</dbReference>
<evidence type="ECO:0000313" key="2">
    <source>
        <dbReference type="EMBL" id="EEF41454.1"/>
    </source>
</evidence>
<dbReference type="InterPro" id="IPR021109">
    <property type="entry name" value="Peptidase_aspartic_dom_sf"/>
</dbReference>
<protein>
    <submittedName>
        <fullName evidence="2">Uncharacterized protein</fullName>
    </submittedName>
</protein>
<name>B9S4J0_RICCO</name>
<gene>
    <name evidence="2" type="ORF">RCOM_0808040</name>
</gene>
<dbReference type="InParanoid" id="B9S4J0"/>
<feature type="region of interest" description="Disordered" evidence="1">
    <location>
        <begin position="30"/>
        <end position="62"/>
    </location>
</feature>
<evidence type="ECO:0000256" key="1">
    <source>
        <dbReference type="SAM" id="MobiDB-lite"/>
    </source>
</evidence>
<dbReference type="AlphaFoldDB" id="B9S4J0"/>
<dbReference type="EMBL" id="EQ973865">
    <property type="protein sequence ID" value="EEF41454.1"/>
    <property type="molecule type" value="Genomic_DNA"/>
</dbReference>
<evidence type="ECO:0000313" key="3">
    <source>
        <dbReference type="Proteomes" id="UP000008311"/>
    </source>
</evidence>
<feature type="compositionally biased region" description="Basic and acidic residues" evidence="1">
    <location>
        <begin position="30"/>
        <end position="52"/>
    </location>
</feature>
<proteinExistence type="predicted"/>
<dbReference type="Gene3D" id="2.40.70.10">
    <property type="entry name" value="Acid Proteases"/>
    <property type="match status" value="1"/>
</dbReference>
<dbReference type="Proteomes" id="UP000008311">
    <property type="component" value="Unassembled WGS sequence"/>
</dbReference>
<reference evidence="3" key="1">
    <citation type="journal article" date="2010" name="Nat. Biotechnol.">
        <title>Draft genome sequence of the oilseed species Ricinus communis.</title>
        <authorList>
            <person name="Chan A.P."/>
            <person name="Crabtree J."/>
            <person name="Zhao Q."/>
            <person name="Lorenzi H."/>
            <person name="Orvis J."/>
            <person name="Puiu D."/>
            <person name="Melake-Berhan A."/>
            <person name="Jones K.M."/>
            <person name="Redman J."/>
            <person name="Chen G."/>
            <person name="Cahoon E.B."/>
            <person name="Gedil M."/>
            <person name="Stanke M."/>
            <person name="Haas B.J."/>
            <person name="Wortman J.R."/>
            <person name="Fraser-Liggett C.M."/>
            <person name="Ravel J."/>
            <person name="Rabinowicz P.D."/>
        </authorList>
    </citation>
    <scope>NUCLEOTIDE SEQUENCE [LARGE SCALE GENOMIC DNA]</scope>
    <source>
        <strain evidence="3">cv. Hale</strain>
    </source>
</reference>
<accession>B9S4J0</accession>